<keyword evidence="5 7" id="KW-1133">Transmembrane helix</keyword>
<gene>
    <name evidence="9" type="ORF">MHPYR_30100</name>
</gene>
<feature type="transmembrane region" description="Helical" evidence="7">
    <location>
        <begin position="552"/>
        <end position="571"/>
    </location>
</feature>
<dbReference type="SUPFAM" id="SSF82866">
    <property type="entry name" value="Multidrug efflux transporter AcrB transmembrane domain"/>
    <property type="match status" value="2"/>
</dbReference>
<evidence type="ECO:0000256" key="4">
    <source>
        <dbReference type="ARBA" id="ARBA00022692"/>
    </source>
</evidence>
<feature type="transmembrane region" description="Helical" evidence="7">
    <location>
        <begin position="519"/>
        <end position="540"/>
    </location>
</feature>
<dbReference type="PANTHER" id="PTHR33406:SF11">
    <property type="entry name" value="MEMBRANE PROTEIN SCO6666-RELATED"/>
    <property type="match status" value="1"/>
</dbReference>
<proteinExistence type="inferred from homology"/>
<name>A0A1Y5PBP6_9MYCO</name>
<evidence type="ECO:0000256" key="1">
    <source>
        <dbReference type="ARBA" id="ARBA00004651"/>
    </source>
</evidence>
<keyword evidence="3" id="KW-1003">Cell membrane</keyword>
<evidence type="ECO:0000256" key="6">
    <source>
        <dbReference type="ARBA" id="ARBA00023136"/>
    </source>
</evidence>
<evidence type="ECO:0000256" key="7">
    <source>
        <dbReference type="SAM" id="Phobius"/>
    </source>
</evidence>
<dbReference type="Pfam" id="PF03176">
    <property type="entry name" value="MMPL"/>
    <property type="match status" value="2"/>
</dbReference>
<protein>
    <submittedName>
        <fullName evidence="9">MmpL domain-containing protein</fullName>
    </submittedName>
</protein>
<feature type="transmembrane region" description="Helical" evidence="7">
    <location>
        <begin position="25"/>
        <end position="44"/>
    </location>
</feature>
<feature type="transmembrane region" description="Helical" evidence="7">
    <location>
        <begin position="316"/>
        <end position="344"/>
    </location>
</feature>
<dbReference type="InterPro" id="IPR004869">
    <property type="entry name" value="MMPL_dom"/>
</dbReference>
<dbReference type="GO" id="GO:0005886">
    <property type="term" value="C:plasma membrane"/>
    <property type="evidence" value="ECO:0007669"/>
    <property type="project" value="UniProtKB-SubCell"/>
</dbReference>
<keyword evidence="4 7" id="KW-0812">Transmembrane</keyword>
<feature type="transmembrane region" description="Helical" evidence="7">
    <location>
        <begin position="637"/>
        <end position="657"/>
    </location>
</feature>
<dbReference type="InterPro" id="IPR000731">
    <property type="entry name" value="SSD"/>
</dbReference>
<evidence type="ECO:0000256" key="2">
    <source>
        <dbReference type="ARBA" id="ARBA00010157"/>
    </source>
</evidence>
<dbReference type="PANTHER" id="PTHR33406">
    <property type="entry name" value="MEMBRANE PROTEIN MJ1562-RELATED"/>
    <property type="match status" value="1"/>
</dbReference>
<dbReference type="InterPro" id="IPR050545">
    <property type="entry name" value="Mycobact_MmpL"/>
</dbReference>
<comment type="subcellular location">
    <subcellularLocation>
        <location evidence="1">Cell membrane</location>
        <topology evidence="1">Multi-pass membrane protein</topology>
    </subcellularLocation>
</comment>
<dbReference type="PROSITE" id="PS50156">
    <property type="entry name" value="SSD"/>
    <property type="match status" value="1"/>
</dbReference>
<sequence length="736" mass="77983">MTQPAHDRSLLRTVAALTLAAPRRFLVTAVLVAVAAGIFAVPVAHSLCACGMEDPSSESARAIALLANDFHQSAQQIVIVVSTAQGYRSVAARQVGEEITGELARSPHVTTVTSAWTAPPASLAGLVSDDGRSALIVAGISGDETGAPRYAKALADNVVHDRDGVTVRAGGTAMVNLGITEQSQRDLFRMESLAIPLSFLVLVWVFGGLLAAAVPVAVGVMAIVGSLAVLRIVTLFTDVSIFALNLTAALGLALAIDYTLLMVNRYRDEVEGGAGREDALATMMVTAGRTVLFSATIVALSMAVMVLFPMHFLKSFAYAGVATVVFAALAALLVTPAAIALLGARITKRRKRAKRPVQEQFLYRSTRLVMRRAVPFGLAVVVLLLLLGAPFAGVRWGFPDDRVLPRTASAHQIGDQLRNDFVDNSATAVTVVVPDTSGLTAAEMQAYRDQLAGVADVSAVSPPVQVDNHALLTVYSTAPLFSERSEAQLDRLHAVPWPGGRDVLIAGTAQTNRDSVNAIASRLPVVLGVIAAIMFVLLFLLTGSVAIPLKALVLNLLSLTATFGAMVWIFQDGHLDGLGTTPTGMLVANVPVLLFCIAFGLSMDYEVFLVSRIREFWLAGEGNDASVALGIAHTGRVVTAAAAVMAISFAALVAAQVSFMRMFGLGLTLAVLVDATLVRMVLMPAFMHLLGEWNWWAPKWLARLHHRVGLHHGDDIPDPPLMDVTSGRVLEKGRLS</sequence>
<feature type="transmembrane region" description="Helical" evidence="7">
    <location>
        <begin position="241"/>
        <end position="261"/>
    </location>
</feature>
<feature type="domain" description="SSD" evidence="8">
    <location>
        <begin position="220"/>
        <end position="341"/>
    </location>
</feature>
<feature type="transmembrane region" description="Helical" evidence="7">
    <location>
        <begin position="583"/>
        <end position="603"/>
    </location>
</feature>
<dbReference type="AlphaFoldDB" id="A0A1Y5PBP6"/>
<dbReference type="Gene3D" id="1.20.1640.10">
    <property type="entry name" value="Multidrug efflux transporter AcrB transmembrane domain"/>
    <property type="match status" value="2"/>
</dbReference>
<evidence type="ECO:0000313" key="9">
    <source>
        <dbReference type="EMBL" id="SBS76103.1"/>
    </source>
</evidence>
<feature type="transmembrane region" description="Helical" evidence="7">
    <location>
        <begin position="373"/>
        <end position="398"/>
    </location>
</feature>
<feature type="transmembrane region" description="Helical" evidence="7">
    <location>
        <begin position="199"/>
        <end position="229"/>
    </location>
</feature>
<feature type="transmembrane region" description="Helical" evidence="7">
    <location>
        <begin position="291"/>
        <end position="310"/>
    </location>
</feature>
<accession>A0A1Y5PBP6</accession>
<evidence type="ECO:0000256" key="5">
    <source>
        <dbReference type="ARBA" id="ARBA00022989"/>
    </source>
</evidence>
<dbReference type="EMBL" id="FLQS01000023">
    <property type="protein sequence ID" value="SBS76103.1"/>
    <property type="molecule type" value="Genomic_DNA"/>
</dbReference>
<evidence type="ECO:0000256" key="3">
    <source>
        <dbReference type="ARBA" id="ARBA00022475"/>
    </source>
</evidence>
<keyword evidence="6 7" id="KW-0472">Membrane</keyword>
<organism evidence="9">
    <name type="scientific">uncultured Mycobacterium sp</name>
    <dbReference type="NCBI Taxonomy" id="171292"/>
    <lineage>
        <taxon>Bacteria</taxon>
        <taxon>Bacillati</taxon>
        <taxon>Actinomycetota</taxon>
        <taxon>Actinomycetes</taxon>
        <taxon>Mycobacteriales</taxon>
        <taxon>Mycobacteriaceae</taxon>
        <taxon>Mycobacterium</taxon>
        <taxon>environmental samples</taxon>
    </lineage>
</organism>
<evidence type="ECO:0000259" key="8">
    <source>
        <dbReference type="PROSITE" id="PS50156"/>
    </source>
</evidence>
<comment type="similarity">
    <text evidence="2">Belongs to the resistance-nodulation-cell division (RND) (TC 2.A.6) family. MmpL subfamily.</text>
</comment>
<reference evidence="9" key="1">
    <citation type="submission" date="2016-03" db="EMBL/GenBank/DDBJ databases">
        <authorList>
            <person name="Ploux O."/>
        </authorList>
    </citation>
    <scope>NUCLEOTIDE SEQUENCE</scope>
    <source>
        <strain evidence="9">UC10</strain>
    </source>
</reference>